<dbReference type="PANTHER" id="PTHR12149:SF8">
    <property type="entry name" value="PROTEIN-RIBULOSAMINE 3-KINASE"/>
    <property type="match status" value="1"/>
</dbReference>
<dbReference type="AlphaFoldDB" id="A0A1G7UEL0"/>
<dbReference type="Pfam" id="PF03881">
    <property type="entry name" value="Fructosamin_kin"/>
    <property type="match status" value="1"/>
</dbReference>
<dbReference type="InterPro" id="IPR016477">
    <property type="entry name" value="Fructo-/Ketosamine-3-kinase"/>
</dbReference>
<dbReference type="PIRSF" id="PIRSF006221">
    <property type="entry name" value="Ketosamine-3-kinase"/>
    <property type="match status" value="1"/>
</dbReference>
<reference evidence="3 4" key="1">
    <citation type="submission" date="2016-10" db="EMBL/GenBank/DDBJ databases">
        <authorList>
            <person name="de Groot N.N."/>
        </authorList>
    </citation>
    <scope>NUCLEOTIDE SEQUENCE [LARGE SCALE GENOMIC DNA]</scope>
    <source>
        <strain evidence="3 4">DSM 25584</strain>
    </source>
</reference>
<evidence type="ECO:0000313" key="3">
    <source>
        <dbReference type="EMBL" id="SDG45913.1"/>
    </source>
</evidence>
<keyword evidence="2" id="KW-0808">Transferase</keyword>
<protein>
    <submittedName>
        <fullName evidence="3">Fructosamine-3-kinase</fullName>
    </submittedName>
</protein>
<dbReference type="OrthoDB" id="5291879at2"/>
<dbReference type="PANTHER" id="PTHR12149">
    <property type="entry name" value="FRUCTOSAMINE 3 KINASE-RELATED PROTEIN"/>
    <property type="match status" value="1"/>
</dbReference>
<evidence type="ECO:0000256" key="2">
    <source>
        <dbReference type="PIRNR" id="PIRNR006221"/>
    </source>
</evidence>
<evidence type="ECO:0000256" key="1">
    <source>
        <dbReference type="ARBA" id="ARBA00009460"/>
    </source>
</evidence>
<dbReference type="RefSeq" id="WP_090021750.1">
    <property type="nucleotide sequence ID" value="NZ_FNCE01000014.1"/>
</dbReference>
<sequence length="284" mass="31157">MTLTAEQAARVTATTGAEVVRRRPLPGGCIAEVLRLDLDSGGSVVAKIAPRGGLSTEAYMLRTLAERSPLRVPAVLRADDDLLVLEHLDAGGRLDRAAQEDAAAHIAALHGVTGPYFGLERDTLIGPLHQPNPPTEGWVDFFRENRLLYMVEVARDAGSLPGRTKRVLERLAAKLESYIEEPAAPALIHGDLWTGNVLAKDGRITGFVDPAIYYADPEIELAFSTLFGTFGEPFFRRYDALMGVREGFFEVRRDLYNLYPLLVHAALFGGGYAQEVHRVAERYA</sequence>
<dbReference type="Proteomes" id="UP000199415">
    <property type="component" value="Unassembled WGS sequence"/>
</dbReference>
<dbReference type="GO" id="GO:0016301">
    <property type="term" value="F:kinase activity"/>
    <property type="evidence" value="ECO:0007669"/>
    <property type="project" value="UniProtKB-UniRule"/>
</dbReference>
<dbReference type="Gene3D" id="3.30.200.20">
    <property type="entry name" value="Phosphorylase Kinase, domain 1"/>
    <property type="match status" value="1"/>
</dbReference>
<organism evidence="3 4">
    <name type="scientific">Limimonas halophila</name>
    <dbReference type="NCBI Taxonomy" id="1082479"/>
    <lineage>
        <taxon>Bacteria</taxon>
        <taxon>Pseudomonadati</taxon>
        <taxon>Pseudomonadota</taxon>
        <taxon>Alphaproteobacteria</taxon>
        <taxon>Rhodospirillales</taxon>
        <taxon>Rhodovibrionaceae</taxon>
        <taxon>Limimonas</taxon>
    </lineage>
</organism>
<dbReference type="SUPFAM" id="SSF56112">
    <property type="entry name" value="Protein kinase-like (PK-like)"/>
    <property type="match status" value="1"/>
</dbReference>
<keyword evidence="4" id="KW-1185">Reference proteome</keyword>
<dbReference type="EMBL" id="FNCE01000014">
    <property type="protein sequence ID" value="SDG45913.1"/>
    <property type="molecule type" value="Genomic_DNA"/>
</dbReference>
<proteinExistence type="inferred from homology"/>
<name>A0A1G7UEL0_9PROT</name>
<accession>A0A1G7UEL0</accession>
<comment type="similarity">
    <text evidence="1 2">Belongs to the fructosamine kinase family.</text>
</comment>
<dbReference type="InterPro" id="IPR011009">
    <property type="entry name" value="Kinase-like_dom_sf"/>
</dbReference>
<keyword evidence="2 3" id="KW-0418">Kinase</keyword>
<gene>
    <name evidence="3" type="ORF">SAMN05216241_1148</name>
</gene>
<dbReference type="Gene3D" id="3.90.1200.10">
    <property type="match status" value="1"/>
</dbReference>
<evidence type="ECO:0000313" key="4">
    <source>
        <dbReference type="Proteomes" id="UP000199415"/>
    </source>
</evidence>
<dbReference type="STRING" id="1082479.SAMN05216241_1148"/>